<proteinExistence type="predicted"/>
<dbReference type="EMBL" id="LJCR01000095">
    <property type="protein sequence ID" value="KPV54198.1"/>
    <property type="molecule type" value="Genomic_DNA"/>
</dbReference>
<sequence>LVQTTLILVLSALADDARLIIVSTPRTAQGGVLITVEADADAARVDTGINAQLKDRVGKALSAAGGELTVTATDRGTWVASICLSGAWSTHAEVRHRAIA</sequence>
<comment type="caution">
    <text evidence="1">The sequence shown here is derived from an EMBL/GenBank/DDBJ whole genome shotgun (WGS) entry which is preliminary data.</text>
</comment>
<evidence type="ECO:0000313" key="2">
    <source>
        <dbReference type="Proteomes" id="UP000050509"/>
    </source>
</evidence>
<feature type="non-terminal residue" evidence="1">
    <location>
        <position position="1"/>
    </location>
</feature>
<dbReference type="AlphaFoldDB" id="A0A0P9FLU5"/>
<name>A0A0P9FLU5_9CHLR</name>
<gene>
    <name evidence="1" type="ORF">SE17_05230</name>
</gene>
<evidence type="ECO:0000313" key="1">
    <source>
        <dbReference type="EMBL" id="KPV54198.1"/>
    </source>
</evidence>
<protein>
    <submittedName>
        <fullName evidence="1">Uncharacterized protein</fullName>
    </submittedName>
</protein>
<dbReference type="Proteomes" id="UP000050509">
    <property type="component" value="Unassembled WGS sequence"/>
</dbReference>
<keyword evidence="2" id="KW-1185">Reference proteome</keyword>
<reference evidence="1 2" key="1">
    <citation type="submission" date="2015-09" db="EMBL/GenBank/DDBJ databases">
        <title>Draft genome sequence of Kouleothrix aurantiaca JCM 19913.</title>
        <authorList>
            <person name="Hemp J."/>
        </authorList>
    </citation>
    <scope>NUCLEOTIDE SEQUENCE [LARGE SCALE GENOMIC DNA]</scope>
    <source>
        <strain evidence="1 2">COM-B</strain>
    </source>
</reference>
<organism evidence="1 2">
    <name type="scientific">Kouleothrix aurantiaca</name>
    <dbReference type="NCBI Taxonomy" id="186479"/>
    <lineage>
        <taxon>Bacteria</taxon>
        <taxon>Bacillati</taxon>
        <taxon>Chloroflexota</taxon>
        <taxon>Chloroflexia</taxon>
        <taxon>Chloroflexales</taxon>
        <taxon>Roseiflexineae</taxon>
        <taxon>Roseiflexaceae</taxon>
        <taxon>Kouleothrix</taxon>
    </lineage>
</organism>
<accession>A0A0P9FLU5</accession>